<accession>A0ABD3NLE9</accession>
<evidence type="ECO:0000313" key="4">
    <source>
        <dbReference type="Proteomes" id="UP001516023"/>
    </source>
</evidence>
<feature type="transmembrane region" description="Helical" evidence="2">
    <location>
        <begin position="66"/>
        <end position="84"/>
    </location>
</feature>
<evidence type="ECO:0000313" key="3">
    <source>
        <dbReference type="EMBL" id="KAL3776679.1"/>
    </source>
</evidence>
<keyword evidence="2" id="KW-0472">Membrane</keyword>
<organism evidence="3 4">
    <name type="scientific">Cyclotella cryptica</name>
    <dbReference type="NCBI Taxonomy" id="29204"/>
    <lineage>
        <taxon>Eukaryota</taxon>
        <taxon>Sar</taxon>
        <taxon>Stramenopiles</taxon>
        <taxon>Ochrophyta</taxon>
        <taxon>Bacillariophyta</taxon>
        <taxon>Coscinodiscophyceae</taxon>
        <taxon>Thalassiosirophycidae</taxon>
        <taxon>Stephanodiscales</taxon>
        <taxon>Stephanodiscaceae</taxon>
        <taxon>Cyclotella</taxon>
    </lineage>
</organism>
<proteinExistence type="predicted"/>
<evidence type="ECO:0008006" key="5">
    <source>
        <dbReference type="Google" id="ProtNLM"/>
    </source>
</evidence>
<dbReference type="AlphaFoldDB" id="A0ABD3NLE9"/>
<keyword evidence="4" id="KW-1185">Reference proteome</keyword>
<protein>
    <recommendedName>
        <fullName evidence="5">GPI-GlcNAc transferase complex PIG-H component conserved domain-containing protein</fullName>
    </recommendedName>
</protein>
<name>A0ABD3NLE9_9STRA</name>
<keyword evidence="2" id="KW-1133">Transmembrane helix</keyword>
<evidence type="ECO:0000256" key="2">
    <source>
        <dbReference type="SAM" id="Phobius"/>
    </source>
</evidence>
<dbReference type="EMBL" id="JABMIG020000478">
    <property type="protein sequence ID" value="KAL3776679.1"/>
    <property type="molecule type" value="Genomic_DNA"/>
</dbReference>
<feature type="region of interest" description="Disordered" evidence="1">
    <location>
        <begin position="187"/>
        <end position="209"/>
    </location>
</feature>
<keyword evidence="2" id="KW-0812">Transmembrane</keyword>
<comment type="caution">
    <text evidence="3">The sequence shown here is derived from an EMBL/GenBank/DDBJ whole genome shotgun (WGS) entry which is preliminary data.</text>
</comment>
<feature type="compositionally biased region" description="Low complexity" evidence="1">
    <location>
        <begin position="192"/>
        <end position="205"/>
    </location>
</feature>
<dbReference type="Proteomes" id="UP001516023">
    <property type="component" value="Unassembled WGS sequence"/>
</dbReference>
<gene>
    <name evidence="3" type="ORF">HJC23_002976</name>
</gene>
<reference evidence="3 4" key="1">
    <citation type="journal article" date="2020" name="G3 (Bethesda)">
        <title>Improved Reference Genome for Cyclotella cryptica CCMP332, a Model for Cell Wall Morphogenesis, Salinity Adaptation, and Lipid Production in Diatoms (Bacillariophyta).</title>
        <authorList>
            <person name="Roberts W.R."/>
            <person name="Downey K.M."/>
            <person name="Ruck E.C."/>
            <person name="Traller J.C."/>
            <person name="Alverson A.J."/>
        </authorList>
    </citation>
    <scope>NUCLEOTIDE SEQUENCE [LARGE SCALE GENOMIC DNA]</scope>
    <source>
        <strain evidence="3 4">CCMP332</strain>
    </source>
</reference>
<sequence>MDRIVLRAPQNETNAIHRPFLPIALSITVALTSTLLSSPNESLNSSLDGSRSASAQKDDVVVWRDAMLNFTIASCVIFLLIQLWNIPRAFLGFRGPRRFKEAAVEITPLGVQLVTVYGVDRNDSVGQSSCDDKDEHRVRTFLPMQQIIDVIVMEVVWPHCVWSQLAFRVIKGNPMDNVIFNIEHDGNRKTDSVSASDSSKSTQQSQERDRPCRFHNIHTLLEQDRIAIVPCFPDECRGLLTYAQCLSIQMEIEKLLHIYSG</sequence>
<evidence type="ECO:0000256" key="1">
    <source>
        <dbReference type="SAM" id="MobiDB-lite"/>
    </source>
</evidence>